<name>A0A2S8FEP0_9BACT</name>
<protein>
    <submittedName>
        <fullName evidence="1">Uncharacterized protein</fullName>
    </submittedName>
</protein>
<evidence type="ECO:0000313" key="2">
    <source>
        <dbReference type="Proteomes" id="UP000240009"/>
    </source>
</evidence>
<sequence length="106" mass="11955">MGCSFETAQSRLNNLPRMLFEPDGSFVWVQESDSDDTWQLDGVLYDRNGRLHSAEIKGNCSEEAFDTLLSAMGWPGTDLVFQLADEAIFIDEGEFRRFASCHDGHC</sequence>
<proteinExistence type="predicted"/>
<dbReference type="RefSeq" id="WP_105354554.1">
    <property type="nucleotide sequence ID" value="NZ_PUIA01000038.1"/>
</dbReference>
<dbReference type="AlphaFoldDB" id="A0A2S8FEP0"/>
<dbReference type="OrthoDB" id="289446at2"/>
<accession>A0A2S8FEP0</accession>
<evidence type="ECO:0000313" key="1">
    <source>
        <dbReference type="EMBL" id="PQO30643.1"/>
    </source>
</evidence>
<dbReference type="EMBL" id="PUIA01000038">
    <property type="protein sequence ID" value="PQO30643.1"/>
    <property type="molecule type" value="Genomic_DNA"/>
</dbReference>
<organism evidence="1 2">
    <name type="scientific">Blastopirellula marina</name>
    <dbReference type="NCBI Taxonomy" id="124"/>
    <lineage>
        <taxon>Bacteria</taxon>
        <taxon>Pseudomonadati</taxon>
        <taxon>Planctomycetota</taxon>
        <taxon>Planctomycetia</taxon>
        <taxon>Pirellulales</taxon>
        <taxon>Pirellulaceae</taxon>
        <taxon>Blastopirellula</taxon>
    </lineage>
</organism>
<dbReference type="Proteomes" id="UP000240009">
    <property type="component" value="Unassembled WGS sequence"/>
</dbReference>
<gene>
    <name evidence="1" type="ORF">C5Y96_14340</name>
</gene>
<comment type="caution">
    <text evidence="1">The sequence shown here is derived from an EMBL/GenBank/DDBJ whole genome shotgun (WGS) entry which is preliminary data.</text>
</comment>
<reference evidence="1 2" key="1">
    <citation type="submission" date="2018-02" db="EMBL/GenBank/DDBJ databases">
        <title>Comparative genomes isolates from brazilian mangrove.</title>
        <authorList>
            <person name="Araujo J.E."/>
            <person name="Taketani R.G."/>
            <person name="Silva M.C.P."/>
            <person name="Loureco M.V."/>
            <person name="Andreote F.D."/>
        </authorList>
    </citation>
    <scope>NUCLEOTIDE SEQUENCE [LARGE SCALE GENOMIC DNA]</scope>
    <source>
        <strain evidence="1 2">HEX-2 MGV</strain>
    </source>
</reference>